<keyword evidence="4" id="KW-0808">Transferase</keyword>
<dbReference type="PANTHER" id="PTHR37316:SF1">
    <property type="entry name" value="TEICHOIC ACID GLYCEROL-PHOSPHATE PRIMASE"/>
    <property type="match status" value="1"/>
</dbReference>
<name>A0A1D2LZD3_BROTH</name>
<keyword evidence="5" id="KW-0777">Teichoic acid biosynthesis</keyword>
<dbReference type="Gene3D" id="3.40.50.11820">
    <property type="match status" value="1"/>
</dbReference>
<dbReference type="InterPro" id="IPR007554">
    <property type="entry name" value="Glycerophosphate_synth"/>
</dbReference>
<keyword evidence="3" id="KW-1003">Cell membrane</keyword>
<proteinExistence type="inferred from homology"/>
<comment type="similarity">
    <text evidence="2">Belongs to the CDP-glycerol glycerophosphotransferase family.</text>
</comment>
<dbReference type="RefSeq" id="WP_069125206.1">
    <property type="nucleotide sequence ID" value="NZ_CP023483.1"/>
</dbReference>
<dbReference type="InterPro" id="IPR043149">
    <property type="entry name" value="TagF_N"/>
</dbReference>
<evidence type="ECO:0000256" key="2">
    <source>
        <dbReference type="ARBA" id="ARBA00010488"/>
    </source>
</evidence>
<evidence type="ECO:0000313" key="7">
    <source>
        <dbReference type="EMBL" id="ATF25077.1"/>
    </source>
</evidence>
<dbReference type="InterPro" id="IPR051612">
    <property type="entry name" value="Teichoic_Acid_Biosynth"/>
</dbReference>
<dbReference type="SUPFAM" id="SSF53756">
    <property type="entry name" value="UDP-Glycosyltransferase/glycogen phosphorylase"/>
    <property type="match status" value="1"/>
</dbReference>
<dbReference type="AlphaFoldDB" id="A0A1D2LZD3"/>
<dbReference type="KEGG" id="bths:CNY62_01040"/>
<dbReference type="GO" id="GO:0047355">
    <property type="term" value="F:CDP-glycerol glycerophosphotransferase activity"/>
    <property type="evidence" value="ECO:0007669"/>
    <property type="project" value="InterPro"/>
</dbReference>
<evidence type="ECO:0000256" key="4">
    <source>
        <dbReference type="ARBA" id="ARBA00022679"/>
    </source>
</evidence>
<comment type="subcellular location">
    <subcellularLocation>
        <location evidence="1">Cell membrane</location>
        <topology evidence="1">Peripheral membrane protein</topology>
    </subcellularLocation>
</comment>
<evidence type="ECO:0008006" key="9">
    <source>
        <dbReference type="Google" id="ProtNLM"/>
    </source>
</evidence>
<dbReference type="GO" id="GO:0005886">
    <property type="term" value="C:plasma membrane"/>
    <property type="evidence" value="ECO:0007669"/>
    <property type="project" value="UniProtKB-SubCell"/>
</dbReference>
<sequence length="377" mass="43427">MIKKIYMLLMFLFSRGLAVFSKRDKIVFLSSFGDNNVPVANELIQRNPTASIVFLYERSAGQSLLNLDPRIVRKKCDGVAMFSCIPTLVSARKLVIDNYFAVLGALPKNKKSETIQVWHANGAIKQFGYEDASNRIRPLADKKRFKKVYDFTDSYVVGSKKMQAIFEQSFEARGKKFLPFGIARTDVFFDNKLMTQKRLEIRRKFDVSESKKVIVYAPTYRSAELSNELQLDVELLRREHSEDSVLLIKRHPRLNDSDLLTDDDFIKIVPNTTALTDFYPAIDVLISDFSSIPFEISLLPTVKKMLFFCYDEKEYELQQGLQQNWRTMLPGPIIATSQLLSEELKNVPYKADYEGYNKTWNTYTTGNAVKQLADYLQ</sequence>
<keyword evidence="8" id="KW-1185">Reference proteome</keyword>
<dbReference type="GO" id="GO:0019350">
    <property type="term" value="P:teichoic acid biosynthetic process"/>
    <property type="evidence" value="ECO:0007669"/>
    <property type="project" value="UniProtKB-KW"/>
</dbReference>
<evidence type="ECO:0000256" key="5">
    <source>
        <dbReference type="ARBA" id="ARBA00022944"/>
    </source>
</evidence>
<dbReference type="Proteomes" id="UP000243591">
    <property type="component" value="Chromosome"/>
</dbReference>
<dbReference type="OrthoDB" id="9811865at2"/>
<dbReference type="PANTHER" id="PTHR37316">
    <property type="entry name" value="TEICHOIC ACID GLYCEROL-PHOSPHATE PRIMASE"/>
    <property type="match status" value="1"/>
</dbReference>
<protein>
    <recommendedName>
        <fullName evidence="9">CDP-glycerol--glycerophosphate glycerophosphotransferase</fullName>
    </recommendedName>
</protein>
<evidence type="ECO:0000313" key="8">
    <source>
        <dbReference type="Proteomes" id="UP000243591"/>
    </source>
</evidence>
<evidence type="ECO:0000256" key="1">
    <source>
        <dbReference type="ARBA" id="ARBA00004202"/>
    </source>
</evidence>
<gene>
    <name evidence="7" type="ORF">CNY62_01040</name>
</gene>
<evidence type="ECO:0000256" key="6">
    <source>
        <dbReference type="ARBA" id="ARBA00023136"/>
    </source>
</evidence>
<dbReference type="STRING" id="2756.BFR44_02475"/>
<reference evidence="7 8" key="1">
    <citation type="submission" date="2017-09" db="EMBL/GenBank/DDBJ databases">
        <title>Complete Genome Sequences of Two Strains of the Meat Spoilage Bacterium Brochothrix thermosphacta Isolated from Ground Chicken.</title>
        <authorList>
            <person name="Paoli G.C."/>
            <person name="Wijey C."/>
            <person name="Chen C.-Y."/>
            <person name="Nguyen L."/>
            <person name="Yan X."/>
            <person name="Irwin P.L."/>
        </authorList>
    </citation>
    <scope>NUCLEOTIDE SEQUENCE [LARGE SCALE GENOMIC DNA]</scope>
    <source>
        <strain evidence="7 8">BI</strain>
    </source>
</reference>
<dbReference type="Pfam" id="PF04464">
    <property type="entry name" value="Glyphos_transf"/>
    <property type="match status" value="1"/>
</dbReference>
<evidence type="ECO:0000256" key="3">
    <source>
        <dbReference type="ARBA" id="ARBA00022475"/>
    </source>
</evidence>
<dbReference type="Gene3D" id="3.40.50.12580">
    <property type="match status" value="1"/>
</dbReference>
<accession>A0A1D2LZD3</accession>
<keyword evidence="6" id="KW-0472">Membrane</keyword>
<dbReference type="EMBL" id="CP023483">
    <property type="protein sequence ID" value="ATF25077.1"/>
    <property type="molecule type" value="Genomic_DNA"/>
</dbReference>
<organism evidence="7 8">
    <name type="scientific">Brochothrix thermosphacta</name>
    <name type="common">Microbacterium thermosphactum</name>
    <dbReference type="NCBI Taxonomy" id="2756"/>
    <lineage>
        <taxon>Bacteria</taxon>
        <taxon>Bacillati</taxon>
        <taxon>Bacillota</taxon>
        <taxon>Bacilli</taxon>
        <taxon>Bacillales</taxon>
        <taxon>Listeriaceae</taxon>
        <taxon>Brochothrix</taxon>
    </lineage>
</organism>
<dbReference type="InterPro" id="IPR043148">
    <property type="entry name" value="TagF_C"/>
</dbReference>